<reference evidence="2 3" key="1">
    <citation type="submission" date="2024-08" db="EMBL/GenBank/DDBJ databases">
        <title>Gnathostoma spinigerum genome.</title>
        <authorList>
            <person name="Gonzalez-Bertolin B."/>
            <person name="Monzon S."/>
            <person name="Zaballos A."/>
            <person name="Jimenez P."/>
            <person name="Dekumyoy P."/>
            <person name="Varona S."/>
            <person name="Cuesta I."/>
            <person name="Sumanam S."/>
            <person name="Adisakwattana P."/>
            <person name="Gasser R.B."/>
            <person name="Hernandez-Gonzalez A."/>
            <person name="Young N.D."/>
            <person name="Perteguer M.J."/>
        </authorList>
    </citation>
    <scope>NUCLEOTIDE SEQUENCE [LARGE SCALE GENOMIC DNA]</scope>
    <source>
        <strain evidence="2">AL3</strain>
        <tissue evidence="2">Liver</tissue>
    </source>
</reference>
<evidence type="ECO:0000313" key="2">
    <source>
        <dbReference type="EMBL" id="MFH4980597.1"/>
    </source>
</evidence>
<keyword evidence="3" id="KW-1185">Reference proteome</keyword>
<feature type="region of interest" description="Disordered" evidence="1">
    <location>
        <begin position="29"/>
        <end position="203"/>
    </location>
</feature>
<gene>
    <name evidence="2" type="ORF">AB6A40_007306</name>
</gene>
<dbReference type="PANTHER" id="PTHR13507">
    <property type="entry name" value="PRKR-INTERACTING PROTEIN 1"/>
    <property type="match status" value="1"/>
</dbReference>
<feature type="compositionally biased region" description="Basic residues" evidence="1">
    <location>
        <begin position="115"/>
        <end position="126"/>
    </location>
</feature>
<comment type="caution">
    <text evidence="2">The sequence shown here is derived from an EMBL/GenBank/DDBJ whole genome shotgun (WGS) entry which is preliminary data.</text>
</comment>
<sequence length="203" mass="23752">MPREDKEQEEEQKARTGYDLLRMRLNRLEANIEKPVSIPQRRDDRKPRPPPDFVRNVVGSSAAAGSAEFHIFRNNRKREMDRLDYMNRKAETERLDKEYNERRDKKLKEEAERTAKKRARRQRRKQRMQENKRKLRSPRDSDECSSDSEGVTLEGKDSNEDNGTKEAQNGINGEVDEIKSENNEKTEANDNSDKTSLEVVDGS</sequence>
<name>A0ABD6EV86_9BILA</name>
<feature type="compositionally biased region" description="Basic and acidic residues" evidence="1">
    <location>
        <begin position="77"/>
        <end position="114"/>
    </location>
</feature>
<dbReference type="InterPro" id="IPR009548">
    <property type="entry name" value="Prkrip1"/>
</dbReference>
<dbReference type="PANTHER" id="PTHR13507:SF0">
    <property type="entry name" value="PRKR-INTERACTING PROTEIN 1"/>
    <property type="match status" value="1"/>
</dbReference>
<evidence type="ECO:0008006" key="4">
    <source>
        <dbReference type="Google" id="ProtNLM"/>
    </source>
</evidence>
<accession>A0ABD6EV86</accession>
<evidence type="ECO:0000313" key="3">
    <source>
        <dbReference type="Proteomes" id="UP001608902"/>
    </source>
</evidence>
<dbReference type="Proteomes" id="UP001608902">
    <property type="component" value="Unassembled WGS sequence"/>
</dbReference>
<dbReference type="EMBL" id="JBGFUD010005779">
    <property type="protein sequence ID" value="MFH4980597.1"/>
    <property type="molecule type" value="Genomic_DNA"/>
</dbReference>
<dbReference type="Pfam" id="PF06658">
    <property type="entry name" value="DUF1168"/>
    <property type="match status" value="1"/>
</dbReference>
<feature type="compositionally biased region" description="Basic and acidic residues" evidence="1">
    <location>
        <begin position="40"/>
        <end position="49"/>
    </location>
</feature>
<organism evidence="2 3">
    <name type="scientific">Gnathostoma spinigerum</name>
    <dbReference type="NCBI Taxonomy" id="75299"/>
    <lineage>
        <taxon>Eukaryota</taxon>
        <taxon>Metazoa</taxon>
        <taxon>Ecdysozoa</taxon>
        <taxon>Nematoda</taxon>
        <taxon>Chromadorea</taxon>
        <taxon>Rhabditida</taxon>
        <taxon>Spirurina</taxon>
        <taxon>Gnathostomatomorpha</taxon>
        <taxon>Gnathostomatoidea</taxon>
        <taxon>Gnathostomatidae</taxon>
        <taxon>Gnathostoma</taxon>
    </lineage>
</organism>
<dbReference type="AlphaFoldDB" id="A0ABD6EV86"/>
<proteinExistence type="predicted"/>
<feature type="compositionally biased region" description="Basic and acidic residues" evidence="1">
    <location>
        <begin position="154"/>
        <end position="164"/>
    </location>
</feature>
<feature type="compositionally biased region" description="Basic and acidic residues" evidence="1">
    <location>
        <begin position="176"/>
        <end position="196"/>
    </location>
</feature>
<protein>
    <recommendedName>
        <fullName evidence="4">PRKR-interacting protein 1</fullName>
    </recommendedName>
</protein>
<feature type="compositionally biased region" description="Basic and acidic residues" evidence="1">
    <location>
        <begin position="127"/>
        <end position="142"/>
    </location>
</feature>
<evidence type="ECO:0000256" key="1">
    <source>
        <dbReference type="SAM" id="MobiDB-lite"/>
    </source>
</evidence>